<comment type="similarity">
    <text evidence="2">Belongs to the transient receptor potential (TRP) ion channel family.</text>
</comment>
<feature type="transmembrane region" description="Helical" evidence="8">
    <location>
        <begin position="571"/>
        <end position="604"/>
    </location>
</feature>
<sequence length="746" mass="81013">MRWSIGQTLFSAAATMFTVAAAERALMSQSLNICQDDSMFSASLFDVKYTPGDNKANFALTATSSVQGKVTFDISITAYGYEFLTETIDPCKLAADLGGLCPMNTGPLDFEHALSVPGDAASQIPGIAYTVPDIDAKVRVYINLTGQAESIACVEANFSNGKTVDLLGVKWATAIIAGLGLISSAIVSGLGHSNTASHIAANSLSLFAYFQGQAIVGLTAVPLPPIVQSWTQNFQWSMGIINVGFMQTIFTWYQRATGGDPGTLFDNLGTKSVQVEKRALALRSIGSGSETVSLFNRAAAMVPRSLPTYSSLAKRANIVTESGGYLVYGIQRVAYRSKIESTNLFLTGLVFFILFVVFTILIVAAFKGILELCAKKKWISGEKFAEFRNGWLTILKGILFRATLIGFPQMCILCTWEFTQKDSPALVVLAVFFLLGMIGTLGWGSFKVISIARRSVAMHRNPAYILFSDPQALNKWGFLYIQYRASAYYFVVPTLVYTFIKALFVSLAQGSGIAQAIGFIIIEAGALIAASVLRPWMDKSTNSFNISICAVNFVNSIFLLLYTNVFGAPALVVGIVGVIFFVLNAVFALVLLLMIIISTTLIFFRKNPDARYQFMADDRASFMKSQSQLNTTTELDALAATARGDKSGYKHMDMDDDESLSATSMRRRTDQSQMDMRAGARSPVNPSMPLFPAARPESPFRSASPSPYNASATSLGQARTQHTASPASFRQQNNASPWQRGAGYDH</sequence>
<feature type="transmembrane region" description="Helical" evidence="8">
    <location>
        <begin position="487"/>
        <end position="507"/>
    </location>
</feature>
<dbReference type="Pfam" id="PF06011">
    <property type="entry name" value="TRP"/>
    <property type="match status" value="1"/>
</dbReference>
<dbReference type="Proteomes" id="UP000696573">
    <property type="component" value="Unassembled WGS sequence"/>
</dbReference>
<dbReference type="SMART" id="SM01320">
    <property type="entry name" value="TRP_N"/>
    <property type="match status" value="1"/>
</dbReference>
<evidence type="ECO:0000313" key="12">
    <source>
        <dbReference type="Proteomes" id="UP000696573"/>
    </source>
</evidence>
<accession>A0A9N9VJ74</accession>
<evidence type="ECO:0000256" key="9">
    <source>
        <dbReference type="SAM" id="SignalP"/>
    </source>
</evidence>
<dbReference type="GO" id="GO:0016020">
    <property type="term" value="C:membrane"/>
    <property type="evidence" value="ECO:0007669"/>
    <property type="project" value="UniProtKB-SubCell"/>
</dbReference>
<gene>
    <name evidence="11" type="ORF">CRHIZ90672A_00000762</name>
</gene>
<dbReference type="InterPro" id="IPR040241">
    <property type="entry name" value="TRP_Flc/Pkd2-like"/>
</dbReference>
<dbReference type="GO" id="GO:0055085">
    <property type="term" value="P:transmembrane transport"/>
    <property type="evidence" value="ECO:0007669"/>
    <property type="project" value="TreeGrafter"/>
</dbReference>
<feature type="transmembrane region" description="Helical" evidence="8">
    <location>
        <begin position="513"/>
        <end position="533"/>
    </location>
</feature>
<keyword evidence="12" id="KW-1185">Reference proteome</keyword>
<evidence type="ECO:0000313" key="11">
    <source>
        <dbReference type="EMBL" id="CAH0024344.1"/>
    </source>
</evidence>
<feature type="signal peptide" evidence="9">
    <location>
        <begin position="1"/>
        <end position="22"/>
    </location>
</feature>
<organism evidence="11 12">
    <name type="scientific">Clonostachys rhizophaga</name>
    <dbReference type="NCBI Taxonomy" id="160324"/>
    <lineage>
        <taxon>Eukaryota</taxon>
        <taxon>Fungi</taxon>
        <taxon>Dikarya</taxon>
        <taxon>Ascomycota</taxon>
        <taxon>Pezizomycotina</taxon>
        <taxon>Sordariomycetes</taxon>
        <taxon>Hypocreomycetidae</taxon>
        <taxon>Hypocreales</taxon>
        <taxon>Bionectriaceae</taxon>
        <taxon>Clonostachys</taxon>
    </lineage>
</organism>
<dbReference type="InterPro" id="IPR010308">
    <property type="entry name" value="TRP_C"/>
</dbReference>
<evidence type="ECO:0000259" key="10">
    <source>
        <dbReference type="SMART" id="SM01320"/>
    </source>
</evidence>
<dbReference type="PANTHER" id="PTHR31145:SF2">
    <property type="entry name" value="FLAVIN CARRIER PROTEIN 2"/>
    <property type="match status" value="1"/>
</dbReference>
<evidence type="ECO:0000256" key="8">
    <source>
        <dbReference type="SAM" id="Phobius"/>
    </source>
</evidence>
<feature type="chain" id="PRO_5040174166" description="ML-like domain-containing protein" evidence="9">
    <location>
        <begin position="23"/>
        <end position="746"/>
    </location>
</feature>
<dbReference type="OrthoDB" id="5212126at2759"/>
<evidence type="ECO:0000256" key="3">
    <source>
        <dbReference type="ARBA" id="ARBA00022692"/>
    </source>
</evidence>
<feature type="compositionally biased region" description="Polar residues" evidence="7">
    <location>
        <begin position="701"/>
        <end position="737"/>
    </location>
</feature>
<protein>
    <recommendedName>
        <fullName evidence="10">ML-like domain-containing protein</fullName>
    </recommendedName>
</protein>
<keyword evidence="6 8" id="KW-0472">Membrane</keyword>
<comment type="subcellular location">
    <subcellularLocation>
        <location evidence="1">Membrane</location>
        <topology evidence="1">Multi-pass membrane protein</topology>
    </subcellularLocation>
</comment>
<keyword evidence="4 9" id="KW-0732">Signal</keyword>
<evidence type="ECO:0000256" key="4">
    <source>
        <dbReference type="ARBA" id="ARBA00022729"/>
    </source>
</evidence>
<dbReference type="AlphaFoldDB" id="A0A9N9VJ74"/>
<proteinExistence type="inferred from homology"/>
<dbReference type="PANTHER" id="PTHR31145">
    <property type="entry name" value="INTEGRAL MEMBRANE PROTEIN (AFU_ORTHOLOGUE AFUA_7G01610)"/>
    <property type="match status" value="1"/>
</dbReference>
<evidence type="ECO:0000256" key="6">
    <source>
        <dbReference type="ARBA" id="ARBA00023136"/>
    </source>
</evidence>
<dbReference type="GO" id="GO:0009272">
    <property type="term" value="P:fungal-type cell wall biogenesis"/>
    <property type="evidence" value="ECO:0007669"/>
    <property type="project" value="TreeGrafter"/>
</dbReference>
<evidence type="ECO:0000256" key="7">
    <source>
        <dbReference type="SAM" id="MobiDB-lite"/>
    </source>
</evidence>
<feature type="region of interest" description="Disordered" evidence="7">
    <location>
        <begin position="648"/>
        <end position="746"/>
    </location>
</feature>
<feature type="domain" description="ML-like" evidence="10">
    <location>
        <begin position="24"/>
        <end position="165"/>
    </location>
</feature>
<dbReference type="InterPro" id="IPR032800">
    <property type="entry name" value="TRP_N"/>
</dbReference>
<keyword evidence="5 8" id="KW-1133">Transmembrane helix</keyword>
<dbReference type="EMBL" id="CABFNQ020000694">
    <property type="protein sequence ID" value="CAH0024344.1"/>
    <property type="molecule type" value="Genomic_DNA"/>
</dbReference>
<dbReference type="Pfam" id="PF14558">
    <property type="entry name" value="TRP_N"/>
    <property type="match status" value="1"/>
</dbReference>
<feature type="transmembrane region" description="Helical" evidence="8">
    <location>
        <begin position="425"/>
        <end position="446"/>
    </location>
</feature>
<comment type="caution">
    <text evidence="11">The sequence shown here is derived from an EMBL/GenBank/DDBJ whole genome shotgun (WGS) entry which is preliminary data.</text>
</comment>
<evidence type="ECO:0000256" key="2">
    <source>
        <dbReference type="ARBA" id="ARBA00010642"/>
    </source>
</evidence>
<feature type="transmembrane region" description="Helical" evidence="8">
    <location>
        <begin position="398"/>
        <end position="419"/>
    </location>
</feature>
<evidence type="ECO:0000256" key="5">
    <source>
        <dbReference type="ARBA" id="ARBA00022989"/>
    </source>
</evidence>
<reference evidence="11" key="1">
    <citation type="submission" date="2021-10" db="EMBL/GenBank/DDBJ databases">
        <authorList>
            <person name="Piombo E."/>
        </authorList>
    </citation>
    <scope>NUCLEOTIDE SEQUENCE</scope>
</reference>
<keyword evidence="3 8" id="KW-0812">Transmembrane</keyword>
<feature type="transmembrane region" description="Helical" evidence="8">
    <location>
        <begin position="344"/>
        <end position="366"/>
    </location>
</feature>
<feature type="transmembrane region" description="Helical" evidence="8">
    <location>
        <begin position="545"/>
        <end position="565"/>
    </location>
</feature>
<name>A0A9N9VJ74_9HYPO</name>
<evidence type="ECO:0000256" key="1">
    <source>
        <dbReference type="ARBA" id="ARBA00004141"/>
    </source>
</evidence>